<evidence type="ECO:0000313" key="1">
    <source>
        <dbReference type="EMBL" id="MDJ1486174.1"/>
    </source>
</evidence>
<protein>
    <submittedName>
        <fullName evidence="1">DUF3419 family protein</fullName>
    </submittedName>
</protein>
<accession>A0AAE3R0N4</accession>
<dbReference type="EMBL" id="JASJOS010000030">
    <property type="protein sequence ID" value="MDJ1486174.1"/>
    <property type="molecule type" value="Genomic_DNA"/>
</dbReference>
<comment type="caution">
    <text evidence="1">The sequence shown here is derived from an EMBL/GenBank/DDBJ whole genome shotgun (WGS) entry which is preliminary data.</text>
</comment>
<dbReference type="RefSeq" id="WP_313989568.1">
    <property type="nucleotide sequence ID" value="NZ_JASJOS010000030.1"/>
</dbReference>
<dbReference type="Proteomes" id="UP001241110">
    <property type="component" value="Unassembled WGS sequence"/>
</dbReference>
<dbReference type="Pfam" id="PF11899">
    <property type="entry name" value="DUF3419"/>
    <property type="match status" value="1"/>
</dbReference>
<dbReference type="PANTHER" id="PTHR47473:SF1">
    <property type="entry name" value="METHYLTRANSFERASE DOMAIN-CONTAINING PROTEIN"/>
    <property type="match status" value="1"/>
</dbReference>
<evidence type="ECO:0000313" key="2">
    <source>
        <dbReference type="Proteomes" id="UP001241110"/>
    </source>
</evidence>
<sequence>MSQKQGSSFWKWGRLGKKRISQPRLLFGQVWEDPVVEVALLKQLPDPQHICVVASAGCTAFSLAGHTSAQIAAIDINTAQIYFCQLKSTLLQVLSYKDFLNALDKNAEPFYKKVEMLLPDETQQYWSDNLHLLSRGMNHAGFIDRKMTWFSTVFLKLVSSSNLFHQFLNLTDVEQQKQQFPVVLKEKRLKRIVSILLSKTILKWIFGKEVISRLPADFSLYIFNKLQTWFTTTPLHSNPYIWQTFLQSYNYELENTLPLYLWPSVYKHIKEKLSNIHWIPSDMVNYLTTQPAASIHFFAMSNILEAMDEVFTERVLKEIRRTACQDALIVFRYIVLDPDVYIQQLVGFELINADKYVIKEQERSGICNNFRIYKIVSAIK</sequence>
<reference evidence="1" key="1">
    <citation type="submission" date="2023-05" db="EMBL/GenBank/DDBJ databases">
        <authorList>
            <person name="Zhang X."/>
        </authorList>
    </citation>
    <scope>NUCLEOTIDE SEQUENCE</scope>
    <source>
        <strain evidence="1">YF14B1</strain>
    </source>
</reference>
<dbReference type="InterPro" id="IPR021829">
    <property type="entry name" value="DUF3419"/>
</dbReference>
<gene>
    <name evidence="1" type="ORF">QNI16_37170</name>
</gene>
<organism evidence="1 2">
    <name type="scientific">Xanthocytophaga flava</name>
    <dbReference type="NCBI Taxonomy" id="3048013"/>
    <lineage>
        <taxon>Bacteria</taxon>
        <taxon>Pseudomonadati</taxon>
        <taxon>Bacteroidota</taxon>
        <taxon>Cytophagia</taxon>
        <taxon>Cytophagales</taxon>
        <taxon>Rhodocytophagaceae</taxon>
        <taxon>Xanthocytophaga</taxon>
    </lineage>
</organism>
<proteinExistence type="predicted"/>
<dbReference type="AlphaFoldDB" id="A0AAE3R0N4"/>
<name>A0AAE3R0N4_9BACT</name>
<dbReference type="PANTHER" id="PTHR47473">
    <property type="entry name" value="BTA1P"/>
    <property type="match status" value="1"/>
</dbReference>